<evidence type="ECO:0000313" key="2">
    <source>
        <dbReference type="EMBL" id="PON69965.1"/>
    </source>
</evidence>
<gene>
    <name evidence="2" type="ORF">PanWU01x14_084290</name>
</gene>
<protein>
    <submittedName>
        <fullName evidence="2">Uncharacterized protein</fullName>
    </submittedName>
</protein>
<organism evidence="2 3">
    <name type="scientific">Parasponia andersonii</name>
    <name type="common">Sponia andersonii</name>
    <dbReference type="NCBI Taxonomy" id="3476"/>
    <lineage>
        <taxon>Eukaryota</taxon>
        <taxon>Viridiplantae</taxon>
        <taxon>Streptophyta</taxon>
        <taxon>Embryophyta</taxon>
        <taxon>Tracheophyta</taxon>
        <taxon>Spermatophyta</taxon>
        <taxon>Magnoliopsida</taxon>
        <taxon>eudicotyledons</taxon>
        <taxon>Gunneridae</taxon>
        <taxon>Pentapetalae</taxon>
        <taxon>rosids</taxon>
        <taxon>fabids</taxon>
        <taxon>Rosales</taxon>
        <taxon>Cannabaceae</taxon>
        <taxon>Parasponia</taxon>
    </lineage>
</organism>
<feature type="region of interest" description="Disordered" evidence="1">
    <location>
        <begin position="15"/>
        <end position="36"/>
    </location>
</feature>
<keyword evidence="3" id="KW-1185">Reference proteome</keyword>
<comment type="caution">
    <text evidence="2">The sequence shown here is derived from an EMBL/GenBank/DDBJ whole genome shotgun (WGS) entry which is preliminary data.</text>
</comment>
<sequence length="116" mass="12882">MVRFWCLVREGRKCGGDGRRGGTEEEGGNGFNGEGEPCLPSNYDLPARGAPNWHYGTNMLFFLPTLVAPWHHKLVLQCHHLGEGTQMALGHYFVAPQCQNTIFGALDWHWGAILAC</sequence>
<accession>A0A2P5D9K0</accession>
<dbReference type="EMBL" id="JXTB01000053">
    <property type="protein sequence ID" value="PON69965.1"/>
    <property type="molecule type" value="Genomic_DNA"/>
</dbReference>
<evidence type="ECO:0000313" key="3">
    <source>
        <dbReference type="Proteomes" id="UP000237105"/>
    </source>
</evidence>
<reference evidence="3" key="1">
    <citation type="submission" date="2016-06" db="EMBL/GenBank/DDBJ databases">
        <title>Parallel loss of symbiosis genes in relatives of nitrogen-fixing non-legume Parasponia.</title>
        <authorList>
            <person name="Van Velzen R."/>
            <person name="Holmer R."/>
            <person name="Bu F."/>
            <person name="Rutten L."/>
            <person name="Van Zeijl A."/>
            <person name="Liu W."/>
            <person name="Santuari L."/>
            <person name="Cao Q."/>
            <person name="Sharma T."/>
            <person name="Shen D."/>
            <person name="Roswanjaya Y."/>
            <person name="Wardhani T."/>
            <person name="Kalhor M.S."/>
            <person name="Jansen J."/>
            <person name="Van den Hoogen J."/>
            <person name="Gungor B."/>
            <person name="Hartog M."/>
            <person name="Hontelez J."/>
            <person name="Verver J."/>
            <person name="Yang W.-C."/>
            <person name="Schijlen E."/>
            <person name="Repin R."/>
            <person name="Schilthuizen M."/>
            <person name="Schranz E."/>
            <person name="Heidstra R."/>
            <person name="Miyata K."/>
            <person name="Fedorova E."/>
            <person name="Kohlen W."/>
            <person name="Bisseling T."/>
            <person name="Smit S."/>
            <person name="Geurts R."/>
        </authorList>
    </citation>
    <scope>NUCLEOTIDE SEQUENCE [LARGE SCALE GENOMIC DNA]</scope>
    <source>
        <strain evidence="3">cv. WU1-14</strain>
    </source>
</reference>
<dbReference type="AlphaFoldDB" id="A0A2P5D9K0"/>
<proteinExistence type="predicted"/>
<dbReference type="Proteomes" id="UP000237105">
    <property type="component" value="Unassembled WGS sequence"/>
</dbReference>
<name>A0A2P5D9K0_PARAD</name>
<evidence type="ECO:0000256" key="1">
    <source>
        <dbReference type="SAM" id="MobiDB-lite"/>
    </source>
</evidence>